<evidence type="ECO:0000313" key="2">
    <source>
        <dbReference type="Proteomes" id="UP000789405"/>
    </source>
</evidence>
<gene>
    <name evidence="1" type="ORF">DERYTH_LOCUS1922</name>
</gene>
<protein>
    <submittedName>
        <fullName evidence="1">2611_t:CDS:1</fullName>
    </submittedName>
</protein>
<comment type="caution">
    <text evidence="1">The sequence shown here is derived from an EMBL/GenBank/DDBJ whole genome shotgun (WGS) entry which is preliminary data.</text>
</comment>
<organism evidence="1 2">
    <name type="scientific">Dentiscutata erythropus</name>
    <dbReference type="NCBI Taxonomy" id="1348616"/>
    <lineage>
        <taxon>Eukaryota</taxon>
        <taxon>Fungi</taxon>
        <taxon>Fungi incertae sedis</taxon>
        <taxon>Mucoromycota</taxon>
        <taxon>Glomeromycotina</taxon>
        <taxon>Glomeromycetes</taxon>
        <taxon>Diversisporales</taxon>
        <taxon>Gigasporaceae</taxon>
        <taxon>Dentiscutata</taxon>
    </lineage>
</organism>
<evidence type="ECO:0000313" key="1">
    <source>
        <dbReference type="EMBL" id="CAG8480961.1"/>
    </source>
</evidence>
<proteinExistence type="predicted"/>
<name>A0A9N8WAS1_9GLOM</name>
<reference evidence="1" key="1">
    <citation type="submission" date="2021-06" db="EMBL/GenBank/DDBJ databases">
        <authorList>
            <person name="Kallberg Y."/>
            <person name="Tangrot J."/>
            <person name="Rosling A."/>
        </authorList>
    </citation>
    <scope>NUCLEOTIDE SEQUENCE</scope>
    <source>
        <strain evidence="1">MA453B</strain>
    </source>
</reference>
<dbReference type="AlphaFoldDB" id="A0A9N8WAS1"/>
<keyword evidence="2" id="KW-1185">Reference proteome</keyword>
<dbReference type="EMBL" id="CAJVPY010000573">
    <property type="protein sequence ID" value="CAG8480961.1"/>
    <property type="molecule type" value="Genomic_DNA"/>
</dbReference>
<accession>A0A9N8WAS1</accession>
<dbReference type="Proteomes" id="UP000789405">
    <property type="component" value="Unassembled WGS sequence"/>
</dbReference>
<sequence>MFQSFYAKAQKVGKIVSMTSPNIPILANSLIFKVEVCWRRKALRAIYMSHSVISPTLPFQASAKGQRPYGRRIPILFSILEERFSVGYESHYMQQAIALYPNIITWVPKRSYQVKSQVFFPIYWMSTDLDSFDIDWSAKNLSALTDLSS</sequence>